<sequence length="532" mass="56489">MKHATTIRNVPDAILLDFGGVIFQTSKNAGGVRAVAERAAMRLDRADAGVPTEQVEAALRAGLVALKHWKHAQSRRLAPAELPPREIVGDFLASDMPEAARRLLVAESSDLLRDLTRLVSSHALRPGIAELLDLADERGIPVGIVSNAHSGRSHREVLAEHGLEGRFAVQCYSDEVGLRKPHPGIIELAAEACGTVPERCWYVGDTQDRDVVAGRRAGVGAVMLTRSHHTDDPPFVVTDRADAVYDTPEGVAAALRAAGGSAEPVAATTAPRRGPALLIDHGGVISASEPDPEARRAFVAWLAALLSPRGEDPVSPERVEALVAAARERHREFKRLLGGRADGEPIAEADPVEFWRDWFGASLSARQRAVLAAEAHDIMARFGLAKSRRSLRDGMRELLEACRDERIPVVVVSNTISGRSVRAACRAHGIDDLIAAYECSDEAGARKPDAALALSALAIAGGDPARAVFLGDKPENDAVAARRAGIAERVLLRGGSTADAALDAARRSGLATRVVADPRDVIPLLATAVPVS</sequence>
<dbReference type="SFLD" id="SFLDG01129">
    <property type="entry name" value="C1.5:_HAD__Beta-PGM__Phosphata"/>
    <property type="match status" value="1"/>
</dbReference>
<dbReference type="PANTHER" id="PTHR43434">
    <property type="entry name" value="PHOSPHOGLYCOLATE PHOSPHATASE"/>
    <property type="match status" value="1"/>
</dbReference>
<dbReference type="InterPro" id="IPR023214">
    <property type="entry name" value="HAD_sf"/>
</dbReference>
<protein>
    <submittedName>
        <fullName evidence="1">HAD family hydrolase</fullName>
    </submittedName>
</protein>
<accession>A0A9D2KJ61</accession>
<evidence type="ECO:0000313" key="2">
    <source>
        <dbReference type="Proteomes" id="UP000824220"/>
    </source>
</evidence>
<dbReference type="PANTHER" id="PTHR43434:SF1">
    <property type="entry name" value="PHOSPHOGLYCOLATE PHOSPHATASE"/>
    <property type="match status" value="1"/>
</dbReference>
<keyword evidence="1" id="KW-0378">Hydrolase</keyword>
<name>A0A9D2KJ61_9MICO</name>
<dbReference type="GO" id="GO:0005829">
    <property type="term" value="C:cytosol"/>
    <property type="evidence" value="ECO:0007669"/>
    <property type="project" value="TreeGrafter"/>
</dbReference>
<dbReference type="GO" id="GO:0006281">
    <property type="term" value="P:DNA repair"/>
    <property type="evidence" value="ECO:0007669"/>
    <property type="project" value="TreeGrafter"/>
</dbReference>
<evidence type="ECO:0000313" key="1">
    <source>
        <dbReference type="EMBL" id="HJA05417.1"/>
    </source>
</evidence>
<proteinExistence type="predicted"/>
<dbReference type="EMBL" id="DXAM01000151">
    <property type="protein sequence ID" value="HJA05417.1"/>
    <property type="molecule type" value="Genomic_DNA"/>
</dbReference>
<dbReference type="GO" id="GO:0008967">
    <property type="term" value="F:phosphoglycolate phosphatase activity"/>
    <property type="evidence" value="ECO:0007669"/>
    <property type="project" value="TreeGrafter"/>
</dbReference>
<dbReference type="InterPro" id="IPR036412">
    <property type="entry name" value="HAD-like_sf"/>
</dbReference>
<dbReference type="Pfam" id="PF00702">
    <property type="entry name" value="Hydrolase"/>
    <property type="match status" value="2"/>
</dbReference>
<dbReference type="Gene3D" id="3.40.50.1000">
    <property type="entry name" value="HAD superfamily/HAD-like"/>
    <property type="match status" value="2"/>
</dbReference>
<comment type="caution">
    <text evidence="1">The sequence shown here is derived from an EMBL/GenBank/DDBJ whole genome shotgun (WGS) entry which is preliminary data.</text>
</comment>
<reference evidence="1" key="1">
    <citation type="journal article" date="2021" name="PeerJ">
        <title>Extensive microbial diversity within the chicken gut microbiome revealed by metagenomics and culture.</title>
        <authorList>
            <person name="Gilroy R."/>
            <person name="Ravi A."/>
            <person name="Getino M."/>
            <person name="Pursley I."/>
            <person name="Horton D.L."/>
            <person name="Alikhan N.F."/>
            <person name="Baker D."/>
            <person name="Gharbi K."/>
            <person name="Hall N."/>
            <person name="Watson M."/>
            <person name="Adriaenssens E.M."/>
            <person name="Foster-Nyarko E."/>
            <person name="Jarju S."/>
            <person name="Secka A."/>
            <person name="Antonio M."/>
            <person name="Oren A."/>
            <person name="Chaudhuri R.R."/>
            <person name="La Ragione R."/>
            <person name="Hildebrand F."/>
            <person name="Pallen M.J."/>
        </authorList>
    </citation>
    <scope>NUCLEOTIDE SEQUENCE</scope>
    <source>
        <strain evidence="1">ChiHjej8B7-3636</strain>
    </source>
</reference>
<reference evidence="1" key="2">
    <citation type="submission" date="2021-04" db="EMBL/GenBank/DDBJ databases">
        <authorList>
            <person name="Gilroy R."/>
        </authorList>
    </citation>
    <scope>NUCLEOTIDE SEQUENCE</scope>
    <source>
        <strain evidence="1">ChiHjej8B7-3636</strain>
    </source>
</reference>
<organism evidence="1 2">
    <name type="scientific">Candidatus Microbacterium stercoravium</name>
    <dbReference type="NCBI Taxonomy" id="2838697"/>
    <lineage>
        <taxon>Bacteria</taxon>
        <taxon>Bacillati</taxon>
        <taxon>Actinomycetota</taxon>
        <taxon>Actinomycetes</taxon>
        <taxon>Micrococcales</taxon>
        <taxon>Microbacteriaceae</taxon>
        <taxon>Microbacterium</taxon>
    </lineage>
</organism>
<dbReference type="InterPro" id="IPR006439">
    <property type="entry name" value="HAD-SF_hydro_IA"/>
</dbReference>
<dbReference type="Proteomes" id="UP000824220">
    <property type="component" value="Unassembled WGS sequence"/>
</dbReference>
<dbReference type="InterPro" id="IPR050155">
    <property type="entry name" value="HAD-like_hydrolase_sf"/>
</dbReference>
<dbReference type="SFLD" id="SFLDS00003">
    <property type="entry name" value="Haloacid_Dehalogenase"/>
    <property type="match status" value="1"/>
</dbReference>
<dbReference type="NCBIfam" id="TIGR01549">
    <property type="entry name" value="HAD-SF-IA-v1"/>
    <property type="match status" value="1"/>
</dbReference>
<gene>
    <name evidence="1" type="ORF">H9800_11220</name>
</gene>
<dbReference type="SUPFAM" id="SSF56784">
    <property type="entry name" value="HAD-like"/>
    <property type="match status" value="2"/>
</dbReference>
<dbReference type="AlphaFoldDB" id="A0A9D2KJ61"/>